<dbReference type="Pfam" id="PF00892">
    <property type="entry name" value="EamA"/>
    <property type="match status" value="2"/>
</dbReference>
<feature type="transmembrane region" description="Helical" evidence="1">
    <location>
        <begin position="186"/>
        <end position="206"/>
    </location>
</feature>
<evidence type="ECO:0000313" key="4">
    <source>
        <dbReference type="Proteomes" id="UP000238348"/>
    </source>
</evidence>
<feature type="transmembrane region" description="Helical" evidence="1">
    <location>
        <begin position="218"/>
        <end position="238"/>
    </location>
</feature>
<feature type="transmembrane region" description="Helical" evidence="1">
    <location>
        <begin position="133"/>
        <end position="150"/>
    </location>
</feature>
<name>A0A2L0F9V2_SORCE</name>
<dbReference type="Gene3D" id="1.10.3730.20">
    <property type="match status" value="1"/>
</dbReference>
<feature type="transmembrane region" description="Helical" evidence="1">
    <location>
        <begin position="278"/>
        <end position="295"/>
    </location>
</feature>
<sequence length="304" mass="30564">MTARQRVTARSAALFVVLAGAAFAVSGPLARYARPLHPLFVAFGRVALAAVALSLLDLRGIARSAVRLSARQRAAVLCAGLLLAVHFALFLWGLDRTSVPAALSLISLEPLAVVLCAWVFFGVRPTRSEQAGVLLATAGAVLVARGAGAGDHRLSGDLMVVGSTLLYGLYVSFARALRDALPARSYAALVYASAALFLAAALPVAPGALEGVAPPPRHAVVAVAGLALIPTLLGHTAVQAAARHMSPAIVALVSPGETLGGIVIGALWLGAVPTATEVAGAAIILVGAVVAILGSRSPAQAGAG</sequence>
<evidence type="ECO:0000256" key="1">
    <source>
        <dbReference type="SAM" id="Phobius"/>
    </source>
</evidence>
<gene>
    <name evidence="3" type="primary">proY</name>
    <name evidence="3" type="ORF">SOCE26_098840</name>
</gene>
<evidence type="ECO:0000259" key="2">
    <source>
        <dbReference type="Pfam" id="PF00892"/>
    </source>
</evidence>
<keyword evidence="1" id="KW-0472">Membrane</keyword>
<dbReference type="EMBL" id="CP012673">
    <property type="protein sequence ID" value="AUX48350.1"/>
    <property type="molecule type" value="Genomic_DNA"/>
</dbReference>
<dbReference type="AlphaFoldDB" id="A0A2L0F9V2"/>
<protein>
    <submittedName>
        <fullName evidence="3">Permease</fullName>
    </submittedName>
</protein>
<feature type="transmembrane region" description="Helical" evidence="1">
    <location>
        <begin position="250"/>
        <end position="272"/>
    </location>
</feature>
<dbReference type="PANTHER" id="PTHR22911:SF76">
    <property type="entry name" value="EAMA DOMAIN-CONTAINING PROTEIN"/>
    <property type="match status" value="1"/>
</dbReference>
<keyword evidence="1" id="KW-1133">Transmembrane helix</keyword>
<dbReference type="RefSeq" id="WP_104986223.1">
    <property type="nucleotide sequence ID" value="NZ_CP012673.1"/>
</dbReference>
<dbReference type="Proteomes" id="UP000238348">
    <property type="component" value="Chromosome"/>
</dbReference>
<feature type="domain" description="EamA" evidence="2">
    <location>
        <begin position="155"/>
        <end position="291"/>
    </location>
</feature>
<feature type="transmembrane region" description="Helical" evidence="1">
    <location>
        <begin position="40"/>
        <end position="62"/>
    </location>
</feature>
<accession>A0A2L0F9V2</accession>
<organism evidence="3 4">
    <name type="scientific">Sorangium cellulosum</name>
    <name type="common">Polyangium cellulosum</name>
    <dbReference type="NCBI Taxonomy" id="56"/>
    <lineage>
        <taxon>Bacteria</taxon>
        <taxon>Pseudomonadati</taxon>
        <taxon>Myxococcota</taxon>
        <taxon>Polyangia</taxon>
        <taxon>Polyangiales</taxon>
        <taxon>Polyangiaceae</taxon>
        <taxon>Sorangium</taxon>
    </lineage>
</organism>
<dbReference type="InterPro" id="IPR037185">
    <property type="entry name" value="EmrE-like"/>
</dbReference>
<keyword evidence="1" id="KW-0812">Transmembrane</keyword>
<dbReference type="SUPFAM" id="SSF103481">
    <property type="entry name" value="Multidrug resistance efflux transporter EmrE"/>
    <property type="match status" value="2"/>
</dbReference>
<dbReference type="InterPro" id="IPR000620">
    <property type="entry name" value="EamA_dom"/>
</dbReference>
<proteinExistence type="predicted"/>
<dbReference type="OrthoDB" id="5515226at2"/>
<feature type="transmembrane region" description="Helical" evidence="1">
    <location>
        <begin position="100"/>
        <end position="121"/>
    </location>
</feature>
<feature type="transmembrane region" description="Helical" evidence="1">
    <location>
        <begin position="74"/>
        <end position="94"/>
    </location>
</feature>
<reference evidence="3 4" key="1">
    <citation type="submission" date="2015-09" db="EMBL/GenBank/DDBJ databases">
        <title>Sorangium comparison.</title>
        <authorList>
            <person name="Zaburannyi N."/>
            <person name="Bunk B."/>
            <person name="Overmann J."/>
            <person name="Mueller R."/>
        </authorList>
    </citation>
    <scope>NUCLEOTIDE SEQUENCE [LARGE SCALE GENOMIC DNA]</scope>
    <source>
        <strain evidence="3 4">So ce26</strain>
    </source>
</reference>
<dbReference type="GO" id="GO:0016020">
    <property type="term" value="C:membrane"/>
    <property type="evidence" value="ECO:0007669"/>
    <property type="project" value="InterPro"/>
</dbReference>
<feature type="domain" description="EamA" evidence="2">
    <location>
        <begin position="11"/>
        <end position="144"/>
    </location>
</feature>
<feature type="transmembrane region" description="Helical" evidence="1">
    <location>
        <begin position="156"/>
        <end position="174"/>
    </location>
</feature>
<dbReference type="PANTHER" id="PTHR22911">
    <property type="entry name" value="ACYL-MALONYL CONDENSING ENZYME-RELATED"/>
    <property type="match status" value="1"/>
</dbReference>
<evidence type="ECO:0000313" key="3">
    <source>
        <dbReference type="EMBL" id="AUX48350.1"/>
    </source>
</evidence>